<keyword evidence="4" id="KW-0418">Kinase</keyword>
<dbReference type="Gene3D" id="3.40.50.300">
    <property type="entry name" value="P-loop containing nucleotide triphosphate hydrolases"/>
    <property type="match status" value="1"/>
</dbReference>
<dbReference type="PANTHER" id="PTHR43146:SF1">
    <property type="entry name" value="CANCER-RELATED NUCLEOSIDE-TRIPHOSPHATASE"/>
    <property type="match status" value="1"/>
</dbReference>
<dbReference type="GO" id="GO:0005524">
    <property type="term" value="F:ATP binding"/>
    <property type="evidence" value="ECO:0007669"/>
    <property type="project" value="UniProtKB-KW"/>
</dbReference>
<dbReference type="PANTHER" id="PTHR43146">
    <property type="entry name" value="CANCER-RELATED NUCLEOSIDE-TRIPHOSPHATASE"/>
    <property type="match status" value="1"/>
</dbReference>
<protein>
    <submittedName>
        <fullName evidence="4">Putative nucleotide kinase</fullName>
        <ecNumber evidence="4">3.6.1.15</ecNumber>
    </submittedName>
</protein>
<dbReference type="InterPro" id="IPR027417">
    <property type="entry name" value="P-loop_NTPase"/>
</dbReference>
<dbReference type="SUPFAM" id="SSF52540">
    <property type="entry name" value="P-loop containing nucleoside triphosphate hydrolases"/>
    <property type="match status" value="1"/>
</dbReference>
<proteinExistence type="predicted"/>
<name>A0A075FYL7_9EURY</name>
<accession>A0A075FYL7</accession>
<dbReference type="GO" id="GO:0016301">
    <property type="term" value="F:kinase activity"/>
    <property type="evidence" value="ECO:0007669"/>
    <property type="project" value="UniProtKB-KW"/>
</dbReference>
<evidence type="ECO:0000256" key="1">
    <source>
        <dbReference type="ARBA" id="ARBA00022741"/>
    </source>
</evidence>
<keyword evidence="4" id="KW-0808">Transferase</keyword>
<sequence length="196" mass="21738">MVYEEWRMGIHPKIGITGLPRSGKSAVLDKVVSMVIEERKADPRNPGTNVIGGMRTEAIIEDGERVGYACIDIETGDSGVMAHREIDSRNRILGYGIDPTEIDRVGVPAIQNAVGNCEILVVDEVGKFSVESEGFVAAVREALEYDMPTLLTLHKKSRHPLLQDIRRRDDGRILEVTPVNRALLPYKILKLIQQAP</sequence>
<dbReference type="EMBL" id="KF900427">
    <property type="protein sequence ID" value="AIE94631.1"/>
    <property type="molecule type" value="Genomic_DNA"/>
</dbReference>
<reference evidence="4" key="1">
    <citation type="journal article" date="2014" name="Genome Biol. Evol.">
        <title>Pangenome evidence for extensive interdomain horizontal transfer affecting lineage core and shell genes in uncultured planktonic thaumarchaeota and euryarchaeota.</title>
        <authorList>
            <person name="Deschamps P."/>
            <person name="Zivanovic Y."/>
            <person name="Moreira D."/>
            <person name="Rodriguez-Valera F."/>
            <person name="Lopez-Garcia P."/>
        </authorList>
    </citation>
    <scope>NUCLEOTIDE SEQUENCE</scope>
</reference>
<evidence type="ECO:0000256" key="3">
    <source>
        <dbReference type="ARBA" id="ARBA00022840"/>
    </source>
</evidence>
<dbReference type="GO" id="GO:0017111">
    <property type="term" value="F:ribonucleoside triphosphate phosphatase activity"/>
    <property type="evidence" value="ECO:0007669"/>
    <property type="project" value="UniProtKB-EC"/>
</dbReference>
<dbReference type="AlphaFoldDB" id="A0A075FYL7"/>
<organism evidence="4">
    <name type="scientific">uncultured marine group II/III euryarchaeote AD1000_49_G12</name>
    <dbReference type="NCBI Taxonomy" id="1457780"/>
    <lineage>
        <taxon>Archaea</taxon>
        <taxon>Methanobacteriati</taxon>
        <taxon>Methanobacteriota</taxon>
        <taxon>environmental samples</taxon>
    </lineage>
</organism>
<keyword evidence="2 4" id="KW-0378">Hydrolase</keyword>
<dbReference type="Pfam" id="PF03266">
    <property type="entry name" value="NTPase_1"/>
    <property type="match status" value="1"/>
</dbReference>
<evidence type="ECO:0000313" key="4">
    <source>
        <dbReference type="EMBL" id="AIE94631.1"/>
    </source>
</evidence>
<evidence type="ECO:0000256" key="2">
    <source>
        <dbReference type="ARBA" id="ARBA00022801"/>
    </source>
</evidence>
<dbReference type="InterPro" id="IPR004948">
    <property type="entry name" value="Nuc-triphosphatase_THEP1"/>
</dbReference>
<dbReference type="EC" id="3.6.1.15" evidence="4"/>
<keyword evidence="1" id="KW-0547">Nucleotide-binding</keyword>
<keyword evidence="3" id="KW-0067">ATP-binding</keyword>